<accession>A0A2H0N6D0</accession>
<protein>
    <recommendedName>
        <fullName evidence="10">DNA gyrase subunit B</fullName>
        <ecNumber evidence="10">5.6.2.2</ecNumber>
    </recommendedName>
</protein>
<dbReference type="GO" id="GO:0046872">
    <property type="term" value="F:metal ion binding"/>
    <property type="evidence" value="ECO:0007669"/>
    <property type="project" value="UniProtKB-KW"/>
</dbReference>
<comment type="miscellaneous">
    <text evidence="10">Few gyrases are as efficient as E.coli at forming negative supercoils. Not all organisms have 2 type II topoisomerases; in organisms with a single type II topoisomerase this enzyme also has to decatenate newly replicated chromosomes.</text>
</comment>
<dbReference type="NCBIfam" id="NF004189">
    <property type="entry name" value="PRK05644.1"/>
    <property type="match status" value="1"/>
</dbReference>
<gene>
    <name evidence="10 12" type="primary">gyrB</name>
    <name evidence="12" type="ORF">COV59_01000</name>
</gene>
<dbReference type="InterPro" id="IPR006171">
    <property type="entry name" value="TOPRIM_dom"/>
</dbReference>
<dbReference type="InterPro" id="IPR034160">
    <property type="entry name" value="TOPRIM_GyrB"/>
</dbReference>
<keyword evidence="10" id="KW-0963">Cytoplasm</keyword>
<evidence type="ECO:0000256" key="7">
    <source>
        <dbReference type="ARBA" id="ARBA00023029"/>
    </source>
</evidence>
<evidence type="ECO:0000256" key="3">
    <source>
        <dbReference type="ARBA" id="ARBA00022723"/>
    </source>
</evidence>
<dbReference type="NCBIfam" id="TIGR01059">
    <property type="entry name" value="gyrB"/>
    <property type="match status" value="1"/>
</dbReference>
<evidence type="ECO:0000256" key="10">
    <source>
        <dbReference type="HAMAP-Rule" id="MF_01898"/>
    </source>
</evidence>
<dbReference type="Pfam" id="PF01751">
    <property type="entry name" value="Toprim"/>
    <property type="match status" value="1"/>
</dbReference>
<dbReference type="GO" id="GO:0003677">
    <property type="term" value="F:DNA binding"/>
    <property type="evidence" value="ECO:0007669"/>
    <property type="project" value="UniProtKB-KW"/>
</dbReference>
<dbReference type="CDD" id="cd16928">
    <property type="entry name" value="HATPase_GyrB-like"/>
    <property type="match status" value="1"/>
</dbReference>
<reference evidence="12 13" key="1">
    <citation type="submission" date="2017-09" db="EMBL/GenBank/DDBJ databases">
        <title>Depth-based differentiation of microbial function through sediment-hosted aquifers and enrichment of novel symbionts in the deep terrestrial subsurface.</title>
        <authorList>
            <person name="Probst A.J."/>
            <person name="Ladd B."/>
            <person name="Jarett J.K."/>
            <person name="Geller-Mcgrath D.E."/>
            <person name="Sieber C.M."/>
            <person name="Emerson J.B."/>
            <person name="Anantharaman K."/>
            <person name="Thomas B.C."/>
            <person name="Malmstrom R."/>
            <person name="Stieglmeier M."/>
            <person name="Klingl A."/>
            <person name="Woyke T."/>
            <person name="Ryan C.M."/>
            <person name="Banfield J.F."/>
        </authorList>
    </citation>
    <scope>NUCLEOTIDE SEQUENCE [LARGE SCALE GENOMIC DNA]</scope>
    <source>
        <strain evidence="12">CG11_big_fil_rev_8_21_14_0_20_39_34</strain>
    </source>
</reference>
<keyword evidence="3 10" id="KW-0479">Metal-binding</keyword>
<dbReference type="PROSITE" id="PS50880">
    <property type="entry name" value="TOPRIM"/>
    <property type="match status" value="1"/>
</dbReference>
<comment type="subcellular location">
    <subcellularLocation>
        <location evidence="10">Cytoplasm</location>
    </subcellularLocation>
</comment>
<dbReference type="InterPro" id="IPR018522">
    <property type="entry name" value="TopoIIA_CS"/>
</dbReference>
<dbReference type="GO" id="GO:0006261">
    <property type="term" value="P:DNA-templated DNA replication"/>
    <property type="evidence" value="ECO:0007669"/>
    <property type="project" value="UniProtKB-UniRule"/>
</dbReference>
<evidence type="ECO:0000256" key="9">
    <source>
        <dbReference type="ARBA" id="ARBA00023235"/>
    </source>
</evidence>
<dbReference type="InterPro" id="IPR036890">
    <property type="entry name" value="HATPase_C_sf"/>
</dbReference>
<dbReference type="FunFam" id="3.30.230.10:FF:000005">
    <property type="entry name" value="DNA gyrase subunit B"/>
    <property type="match status" value="1"/>
</dbReference>
<dbReference type="InterPro" id="IPR000565">
    <property type="entry name" value="Topo_IIA_B"/>
</dbReference>
<evidence type="ECO:0000259" key="11">
    <source>
        <dbReference type="PROSITE" id="PS50880"/>
    </source>
</evidence>
<dbReference type="InterPro" id="IPR002288">
    <property type="entry name" value="DNA_gyrase_B_C"/>
</dbReference>
<dbReference type="PANTHER" id="PTHR45866:SF1">
    <property type="entry name" value="DNA GYRASE SUBUNIT B, MITOCHONDRIAL"/>
    <property type="match status" value="1"/>
</dbReference>
<dbReference type="Pfam" id="PF02518">
    <property type="entry name" value="HATPase_c"/>
    <property type="match status" value="1"/>
</dbReference>
<organism evidence="12 13">
    <name type="scientific">Candidatus Magasanikbacteria bacterium CG11_big_fil_rev_8_21_14_0_20_39_34</name>
    <dbReference type="NCBI Taxonomy" id="1974653"/>
    <lineage>
        <taxon>Bacteria</taxon>
        <taxon>Candidatus Magasanikiibacteriota</taxon>
    </lineage>
</organism>
<dbReference type="HAMAP" id="MF_01898">
    <property type="entry name" value="GyrB"/>
    <property type="match status" value="1"/>
</dbReference>
<evidence type="ECO:0000256" key="4">
    <source>
        <dbReference type="ARBA" id="ARBA00022741"/>
    </source>
</evidence>
<dbReference type="SUPFAM" id="SSF56719">
    <property type="entry name" value="Type II DNA topoisomerase"/>
    <property type="match status" value="1"/>
</dbReference>
<keyword evidence="9 10" id="KW-0413">Isomerase</keyword>
<keyword evidence="4 10" id="KW-0547">Nucleotide-binding</keyword>
<dbReference type="GO" id="GO:0006265">
    <property type="term" value="P:DNA topological change"/>
    <property type="evidence" value="ECO:0007669"/>
    <property type="project" value="UniProtKB-UniRule"/>
</dbReference>
<evidence type="ECO:0000256" key="2">
    <source>
        <dbReference type="ARBA" id="ARBA00010708"/>
    </source>
</evidence>
<dbReference type="Gene3D" id="3.40.50.670">
    <property type="match status" value="1"/>
</dbReference>
<evidence type="ECO:0000256" key="6">
    <source>
        <dbReference type="ARBA" id="ARBA00022842"/>
    </source>
</evidence>
<comment type="caution">
    <text evidence="12">The sequence shown here is derived from an EMBL/GenBank/DDBJ whole genome shotgun (WGS) entry which is preliminary data.</text>
</comment>
<dbReference type="Pfam" id="PF00204">
    <property type="entry name" value="DNA_gyraseB"/>
    <property type="match status" value="1"/>
</dbReference>
<dbReference type="PRINTS" id="PR00418">
    <property type="entry name" value="TPI2FAMILY"/>
</dbReference>
<keyword evidence="5 10" id="KW-0067">ATP-binding</keyword>
<feature type="binding site" evidence="10">
    <location>
        <position position="519"/>
    </location>
    <ligand>
        <name>Mg(2+)</name>
        <dbReference type="ChEBI" id="CHEBI:18420"/>
        <label>1</label>
        <note>catalytic</note>
    </ligand>
</feature>
<dbReference type="EC" id="5.6.2.2" evidence="10"/>
<dbReference type="Gene3D" id="3.30.565.10">
    <property type="entry name" value="Histidine kinase-like ATPase, C-terminal domain"/>
    <property type="match status" value="1"/>
</dbReference>
<feature type="binding site" evidence="10">
    <location>
        <position position="521"/>
    </location>
    <ligand>
        <name>Mg(2+)</name>
        <dbReference type="ChEBI" id="CHEBI:18420"/>
        <label>2</label>
    </ligand>
</feature>
<dbReference type="GO" id="GO:0005524">
    <property type="term" value="F:ATP binding"/>
    <property type="evidence" value="ECO:0007669"/>
    <property type="project" value="UniProtKB-UniRule"/>
</dbReference>
<dbReference type="Proteomes" id="UP000229600">
    <property type="component" value="Unassembled WGS sequence"/>
</dbReference>
<feature type="binding site" evidence="10">
    <location>
        <position position="446"/>
    </location>
    <ligand>
        <name>Mg(2+)</name>
        <dbReference type="ChEBI" id="CHEBI:18420"/>
        <label>1</label>
        <note>catalytic</note>
    </ligand>
</feature>
<dbReference type="InterPro" id="IPR013506">
    <property type="entry name" value="Topo_IIA_bsu_dom2"/>
</dbReference>
<proteinExistence type="inferred from homology"/>
<dbReference type="FunFam" id="3.30.565.10:FF:000002">
    <property type="entry name" value="DNA gyrase subunit B"/>
    <property type="match status" value="1"/>
</dbReference>
<dbReference type="SUPFAM" id="SSF55874">
    <property type="entry name" value="ATPase domain of HSP90 chaperone/DNA topoisomerase II/histidine kinase"/>
    <property type="match status" value="1"/>
</dbReference>
<dbReference type="PROSITE" id="PS00177">
    <property type="entry name" value="TOPOISOMERASE_II"/>
    <property type="match status" value="1"/>
</dbReference>
<keyword evidence="8" id="KW-0238">DNA-binding</keyword>
<dbReference type="SUPFAM" id="SSF54211">
    <property type="entry name" value="Ribosomal protein S5 domain 2-like"/>
    <property type="match status" value="1"/>
</dbReference>
<dbReference type="GO" id="GO:0034335">
    <property type="term" value="F:DNA negative supercoiling activity"/>
    <property type="evidence" value="ECO:0007669"/>
    <property type="project" value="UniProtKB-ARBA"/>
</dbReference>
<dbReference type="CDD" id="cd03366">
    <property type="entry name" value="TOPRIM_TopoIIA_GyrB"/>
    <property type="match status" value="1"/>
</dbReference>
<name>A0A2H0N6D0_9BACT</name>
<dbReference type="CDD" id="cd00822">
    <property type="entry name" value="TopoII_Trans_DNA_gyrase"/>
    <property type="match status" value="1"/>
</dbReference>
<evidence type="ECO:0000313" key="12">
    <source>
        <dbReference type="EMBL" id="PIR04451.1"/>
    </source>
</evidence>
<dbReference type="InterPro" id="IPR001241">
    <property type="entry name" value="Topo_IIA"/>
</dbReference>
<dbReference type="Gene3D" id="3.30.230.10">
    <property type="match status" value="1"/>
</dbReference>
<keyword evidence="7 10" id="KW-0799">Topoisomerase</keyword>
<dbReference type="PANTHER" id="PTHR45866">
    <property type="entry name" value="DNA GYRASE/TOPOISOMERASE SUBUNIT B"/>
    <property type="match status" value="1"/>
</dbReference>
<comment type="similarity">
    <text evidence="2 10">Belongs to the type II topoisomerase GyrB family.</text>
</comment>
<dbReference type="InterPro" id="IPR011557">
    <property type="entry name" value="GyrB"/>
</dbReference>
<dbReference type="InterPro" id="IPR014721">
    <property type="entry name" value="Ribsml_uS5_D2-typ_fold_subgr"/>
</dbReference>
<dbReference type="GO" id="GO:0005737">
    <property type="term" value="C:cytoplasm"/>
    <property type="evidence" value="ECO:0007669"/>
    <property type="project" value="UniProtKB-SubCell"/>
</dbReference>
<keyword evidence="6 10" id="KW-0460">Magnesium</keyword>
<feature type="domain" description="Toprim" evidence="11">
    <location>
        <begin position="440"/>
        <end position="554"/>
    </location>
</feature>
<evidence type="ECO:0000256" key="8">
    <source>
        <dbReference type="ARBA" id="ARBA00023125"/>
    </source>
</evidence>
<dbReference type="FunFam" id="3.40.50.670:FF:000002">
    <property type="entry name" value="DNA gyrase subunit B"/>
    <property type="match status" value="1"/>
</dbReference>
<dbReference type="AlphaFoldDB" id="A0A2H0N6D0"/>
<comment type="catalytic activity">
    <reaction evidence="1 10">
        <text>ATP-dependent breakage, passage and rejoining of double-stranded DNA.</text>
        <dbReference type="EC" id="5.6.2.2"/>
    </reaction>
</comment>
<dbReference type="SMART" id="SM00387">
    <property type="entry name" value="HATPase_c"/>
    <property type="match status" value="1"/>
</dbReference>
<dbReference type="Pfam" id="PF00986">
    <property type="entry name" value="DNA_gyraseB_C"/>
    <property type="match status" value="1"/>
</dbReference>
<evidence type="ECO:0000313" key="13">
    <source>
        <dbReference type="Proteomes" id="UP000229600"/>
    </source>
</evidence>
<comment type="cofactor">
    <cofactor evidence="10">
        <name>Mg(2+)</name>
        <dbReference type="ChEBI" id="CHEBI:18420"/>
    </cofactor>
    <cofactor evidence="10">
        <name>Mn(2+)</name>
        <dbReference type="ChEBI" id="CHEBI:29035"/>
    </cofactor>
    <cofactor evidence="10">
        <name>Ca(2+)</name>
        <dbReference type="ChEBI" id="CHEBI:29108"/>
    </cofactor>
    <text evidence="10">Binds two Mg(2+) per subunit. The magnesium ions form salt bridges with both the protein and the DNA. Can also accept other divalent metal cations, such as Mn(2+) or Ca(2+).</text>
</comment>
<evidence type="ECO:0000256" key="1">
    <source>
        <dbReference type="ARBA" id="ARBA00000185"/>
    </source>
</evidence>
<dbReference type="InterPro" id="IPR020568">
    <property type="entry name" value="Ribosomal_Su5_D2-typ_SF"/>
</dbReference>
<dbReference type="InterPro" id="IPR013760">
    <property type="entry name" value="Topo_IIA-like_dom_sf"/>
</dbReference>
<dbReference type="NCBIfam" id="NF011501">
    <property type="entry name" value="PRK14939.1"/>
    <property type="match status" value="1"/>
</dbReference>
<dbReference type="EMBL" id="PCWN01000003">
    <property type="protein sequence ID" value="PIR04451.1"/>
    <property type="molecule type" value="Genomic_DNA"/>
</dbReference>
<comment type="subunit">
    <text evidence="10">Heterotetramer, composed of two GyrA and two GyrB chains. In the heterotetramer, GyrA contains the active site tyrosine that forms a transient covalent intermediate with DNA, while GyrB binds cofactors and catalyzes ATP hydrolysis.</text>
</comment>
<dbReference type="PRINTS" id="PR01159">
    <property type="entry name" value="DNAGYRASEB"/>
</dbReference>
<sequence>MEKKKTGATAPKSDYSAKNISVLEGLEAVRKRPGMYIGSTGVRGLHHMIWEVVDNSFDEAMAGHCDQITIKLLPNHWISVTDNGRGIPVDIHPKKKISALELVLTTLHAGGKFGDSGYKVSGGLHGVGVSVVNALSSQVKAEVHRDGKIWIQEYSYGKAKAKVKPIGKSTGTGTIISFLPDDSVFDTIDFSWKTIIDHLRQQAYLNKGVDITIIDQRPEEERAADSSAMNLVDNSYRFYFEGGIASYIKHINKNREPKHENIFYIEKKVDEIAIEIAFQYTDDYNESLHCFANNITNPGGGTHVAGFRSALTRTLNSYAKKKGILKEKDAALTGEDVREGLTAIISVKVPDPQFEGQTKDKLGNPEVKPAVESVFAEALEIFLEEHPKDGEGIVGKCLLAARARNAARIARDSVLRKGALEGITLPGKLADCSSRSAESSELYIVEGDSAGGSAKQGRDRHSQAILPLRGKVLNVERARLDKILANNELKSLIIALGTNIGEMFDISKLRYHKIVIMTDADVDGAHIRTLLLTLFFRYFPELIAGGYLYIAQPPLYSIKLGKKLEYFYNEEALNTYLEKAGLDISVVEESEGEEAMEEESPAKSKKKINLQRYKGLGEMNPEQLWETTMNPENRLMKQVTVEDAERASEVFDILMGSEVAPRKKFIQTHAKNVKNLDI</sequence>
<dbReference type="GO" id="GO:0005694">
    <property type="term" value="C:chromosome"/>
    <property type="evidence" value="ECO:0007669"/>
    <property type="project" value="InterPro"/>
</dbReference>
<feature type="binding site" evidence="10">
    <location>
        <position position="519"/>
    </location>
    <ligand>
        <name>Mg(2+)</name>
        <dbReference type="ChEBI" id="CHEBI:18420"/>
        <label>2</label>
    </ligand>
</feature>
<dbReference type="SMART" id="SM00433">
    <property type="entry name" value="TOP2c"/>
    <property type="match status" value="1"/>
</dbReference>
<feature type="site" description="Interaction with DNA" evidence="10">
    <location>
        <position position="474"/>
    </location>
</feature>
<dbReference type="InterPro" id="IPR003594">
    <property type="entry name" value="HATPase_dom"/>
</dbReference>
<evidence type="ECO:0000256" key="5">
    <source>
        <dbReference type="ARBA" id="ARBA00022840"/>
    </source>
</evidence>
<comment type="function">
    <text evidence="10">A type II topoisomerase that negatively supercoils closed circular double-stranded (ds) DNA in an ATP-dependent manner to modulate DNA topology and maintain chromosomes in an underwound state. Negative supercoiling favors strand separation, and DNA replication, transcription, recombination and repair, all of which involve strand separation. Also able to catalyze the interconversion of other topological isomers of dsDNA rings, including catenanes and knotted rings. Type II topoisomerases break and join 2 DNA strands simultaneously in an ATP-dependent manner.</text>
</comment>
<dbReference type="InterPro" id="IPR013759">
    <property type="entry name" value="Topo_IIA_B_C"/>
</dbReference>
<feature type="site" description="Interaction with DNA" evidence="10">
    <location>
        <position position="471"/>
    </location>
</feature>